<dbReference type="Proteomes" id="UP001152798">
    <property type="component" value="Chromosome 1"/>
</dbReference>
<accession>A0A9P0E7G5</accession>
<reference evidence="2" key="1">
    <citation type="submission" date="2022-01" db="EMBL/GenBank/DDBJ databases">
        <authorList>
            <person name="King R."/>
        </authorList>
    </citation>
    <scope>NUCLEOTIDE SEQUENCE</scope>
</reference>
<dbReference type="EMBL" id="OV725077">
    <property type="protein sequence ID" value="CAH1391518.1"/>
    <property type="molecule type" value="Genomic_DNA"/>
</dbReference>
<sequence length="136" mass="15073">MMSAFQVILRDWVKTSGFLTHELVKRFFIIYPLICIASDCYLQVQVAFQAWFETIDSGAAAQAEPQASAPSLPQEVSMASTEANVTRASIPSWDSRPPVVGEPGSDPEQPIDVEEAVRLLAEDLRSEISSAEDRWE</sequence>
<dbReference type="OrthoDB" id="6617086at2759"/>
<feature type="region of interest" description="Disordered" evidence="1">
    <location>
        <begin position="62"/>
        <end position="112"/>
    </location>
</feature>
<evidence type="ECO:0000313" key="2">
    <source>
        <dbReference type="EMBL" id="CAH1391518.1"/>
    </source>
</evidence>
<feature type="compositionally biased region" description="Low complexity" evidence="1">
    <location>
        <begin position="62"/>
        <end position="74"/>
    </location>
</feature>
<gene>
    <name evidence="2" type="ORF">NEZAVI_LOCUS2528</name>
</gene>
<evidence type="ECO:0000256" key="1">
    <source>
        <dbReference type="SAM" id="MobiDB-lite"/>
    </source>
</evidence>
<proteinExistence type="predicted"/>
<organism evidence="2 3">
    <name type="scientific">Nezara viridula</name>
    <name type="common">Southern green stink bug</name>
    <name type="synonym">Cimex viridulus</name>
    <dbReference type="NCBI Taxonomy" id="85310"/>
    <lineage>
        <taxon>Eukaryota</taxon>
        <taxon>Metazoa</taxon>
        <taxon>Ecdysozoa</taxon>
        <taxon>Arthropoda</taxon>
        <taxon>Hexapoda</taxon>
        <taxon>Insecta</taxon>
        <taxon>Pterygota</taxon>
        <taxon>Neoptera</taxon>
        <taxon>Paraneoptera</taxon>
        <taxon>Hemiptera</taxon>
        <taxon>Heteroptera</taxon>
        <taxon>Panheteroptera</taxon>
        <taxon>Pentatomomorpha</taxon>
        <taxon>Pentatomoidea</taxon>
        <taxon>Pentatomidae</taxon>
        <taxon>Pentatominae</taxon>
        <taxon>Nezara</taxon>
    </lineage>
</organism>
<dbReference type="AlphaFoldDB" id="A0A9P0E7G5"/>
<feature type="compositionally biased region" description="Polar residues" evidence="1">
    <location>
        <begin position="77"/>
        <end position="89"/>
    </location>
</feature>
<name>A0A9P0E7G5_NEZVI</name>
<keyword evidence="3" id="KW-1185">Reference proteome</keyword>
<protein>
    <submittedName>
        <fullName evidence="2">Uncharacterized protein</fullName>
    </submittedName>
</protein>
<evidence type="ECO:0000313" key="3">
    <source>
        <dbReference type="Proteomes" id="UP001152798"/>
    </source>
</evidence>